<evidence type="ECO:0000313" key="2">
    <source>
        <dbReference type="EMBL" id="KAL0571785.1"/>
    </source>
</evidence>
<gene>
    <name evidence="2" type="ORF">V5O48_010178</name>
</gene>
<protein>
    <submittedName>
        <fullName evidence="2">Uncharacterized protein</fullName>
    </submittedName>
</protein>
<keyword evidence="3" id="KW-1185">Reference proteome</keyword>
<evidence type="ECO:0000256" key="1">
    <source>
        <dbReference type="SAM" id="MobiDB-lite"/>
    </source>
</evidence>
<reference evidence="2 3" key="1">
    <citation type="submission" date="2024-02" db="EMBL/GenBank/DDBJ databases">
        <title>A draft genome for the cacao thread blight pathogen Marasmius crinis-equi.</title>
        <authorList>
            <person name="Cohen S.P."/>
            <person name="Baruah I.K."/>
            <person name="Amoako-Attah I."/>
            <person name="Bukari Y."/>
            <person name="Meinhardt L.W."/>
            <person name="Bailey B.A."/>
        </authorList>
    </citation>
    <scope>NUCLEOTIDE SEQUENCE [LARGE SCALE GENOMIC DNA]</scope>
    <source>
        <strain evidence="2 3">GH-76</strain>
    </source>
</reference>
<dbReference type="EMBL" id="JBAHYK010000717">
    <property type="protein sequence ID" value="KAL0571785.1"/>
    <property type="molecule type" value="Genomic_DNA"/>
</dbReference>
<accession>A0ABR3F9E8</accession>
<feature type="compositionally biased region" description="Basic and acidic residues" evidence="1">
    <location>
        <begin position="67"/>
        <end position="79"/>
    </location>
</feature>
<comment type="caution">
    <text evidence="2">The sequence shown here is derived from an EMBL/GenBank/DDBJ whole genome shotgun (WGS) entry which is preliminary data.</text>
</comment>
<sequence length="119" mass="13862">MTRIPDQYARETEVLKAQITALFTEMPRGTQVAYEILGVGERTVVKMDYYESLTYNNDEENIDEEISPERDATDPRSSEEEISEEENEPEFEFSDEEAGGEVEEEVGEEEEWLGNMRYF</sequence>
<feature type="compositionally biased region" description="Acidic residues" evidence="1">
    <location>
        <begin position="57"/>
        <end position="66"/>
    </location>
</feature>
<dbReference type="Proteomes" id="UP001465976">
    <property type="component" value="Unassembled WGS sequence"/>
</dbReference>
<proteinExistence type="predicted"/>
<organism evidence="2 3">
    <name type="scientific">Marasmius crinis-equi</name>
    <dbReference type="NCBI Taxonomy" id="585013"/>
    <lineage>
        <taxon>Eukaryota</taxon>
        <taxon>Fungi</taxon>
        <taxon>Dikarya</taxon>
        <taxon>Basidiomycota</taxon>
        <taxon>Agaricomycotina</taxon>
        <taxon>Agaricomycetes</taxon>
        <taxon>Agaricomycetidae</taxon>
        <taxon>Agaricales</taxon>
        <taxon>Marasmiineae</taxon>
        <taxon>Marasmiaceae</taxon>
        <taxon>Marasmius</taxon>
    </lineage>
</organism>
<name>A0ABR3F9E8_9AGAR</name>
<evidence type="ECO:0000313" key="3">
    <source>
        <dbReference type="Proteomes" id="UP001465976"/>
    </source>
</evidence>
<feature type="region of interest" description="Disordered" evidence="1">
    <location>
        <begin position="55"/>
        <end position="119"/>
    </location>
</feature>
<feature type="compositionally biased region" description="Acidic residues" evidence="1">
    <location>
        <begin position="80"/>
        <end position="112"/>
    </location>
</feature>